<dbReference type="OMA" id="PTIAYSD"/>
<feature type="region of interest" description="Disordered" evidence="1">
    <location>
        <begin position="275"/>
        <end position="396"/>
    </location>
</feature>
<evidence type="ECO:0000256" key="2">
    <source>
        <dbReference type="SAM" id="Phobius"/>
    </source>
</evidence>
<gene>
    <name evidence="3" type="ORF">HYPSUDRAFT_198182</name>
</gene>
<keyword evidence="2" id="KW-0472">Membrane</keyword>
<feature type="region of interest" description="Disordered" evidence="1">
    <location>
        <begin position="185"/>
        <end position="214"/>
    </location>
</feature>
<keyword evidence="2" id="KW-1133">Transmembrane helix</keyword>
<organism evidence="3 4">
    <name type="scientific">Hypholoma sublateritium (strain FD-334 SS-4)</name>
    <dbReference type="NCBI Taxonomy" id="945553"/>
    <lineage>
        <taxon>Eukaryota</taxon>
        <taxon>Fungi</taxon>
        <taxon>Dikarya</taxon>
        <taxon>Basidiomycota</taxon>
        <taxon>Agaricomycotina</taxon>
        <taxon>Agaricomycetes</taxon>
        <taxon>Agaricomycetidae</taxon>
        <taxon>Agaricales</taxon>
        <taxon>Agaricineae</taxon>
        <taxon>Strophariaceae</taxon>
        <taxon>Hypholoma</taxon>
    </lineage>
</organism>
<accession>A0A0D2LIC3</accession>
<feature type="compositionally biased region" description="Basic and acidic residues" evidence="1">
    <location>
        <begin position="354"/>
        <end position="370"/>
    </location>
</feature>
<feature type="transmembrane region" description="Helical" evidence="2">
    <location>
        <begin position="245"/>
        <end position="265"/>
    </location>
</feature>
<keyword evidence="2" id="KW-0812">Transmembrane</keyword>
<proteinExistence type="predicted"/>
<evidence type="ECO:0000313" key="3">
    <source>
        <dbReference type="EMBL" id="KJA27407.1"/>
    </source>
</evidence>
<keyword evidence="4" id="KW-1185">Reference proteome</keyword>
<evidence type="ECO:0000313" key="4">
    <source>
        <dbReference type="Proteomes" id="UP000054270"/>
    </source>
</evidence>
<reference evidence="4" key="1">
    <citation type="submission" date="2014-04" db="EMBL/GenBank/DDBJ databases">
        <title>Evolutionary Origins and Diversification of the Mycorrhizal Mutualists.</title>
        <authorList>
            <consortium name="DOE Joint Genome Institute"/>
            <consortium name="Mycorrhizal Genomics Consortium"/>
            <person name="Kohler A."/>
            <person name="Kuo A."/>
            <person name="Nagy L.G."/>
            <person name="Floudas D."/>
            <person name="Copeland A."/>
            <person name="Barry K.W."/>
            <person name="Cichocki N."/>
            <person name="Veneault-Fourrey C."/>
            <person name="LaButti K."/>
            <person name="Lindquist E.A."/>
            <person name="Lipzen A."/>
            <person name="Lundell T."/>
            <person name="Morin E."/>
            <person name="Murat C."/>
            <person name="Riley R."/>
            <person name="Ohm R."/>
            <person name="Sun H."/>
            <person name="Tunlid A."/>
            <person name="Henrissat B."/>
            <person name="Grigoriev I.V."/>
            <person name="Hibbett D.S."/>
            <person name="Martin F."/>
        </authorList>
    </citation>
    <scope>NUCLEOTIDE SEQUENCE [LARGE SCALE GENOMIC DNA]</scope>
    <source>
        <strain evidence="4">FD-334 SS-4</strain>
    </source>
</reference>
<protein>
    <submittedName>
        <fullName evidence="3">Uncharacterized protein</fullName>
    </submittedName>
</protein>
<name>A0A0D2LIC3_HYPSF</name>
<dbReference type="EMBL" id="KN817524">
    <property type="protein sequence ID" value="KJA27407.1"/>
    <property type="molecule type" value="Genomic_DNA"/>
</dbReference>
<evidence type="ECO:0000256" key="1">
    <source>
        <dbReference type="SAM" id="MobiDB-lite"/>
    </source>
</evidence>
<dbReference type="Proteomes" id="UP000054270">
    <property type="component" value="Unassembled WGS sequence"/>
</dbReference>
<dbReference type="OrthoDB" id="3359616at2759"/>
<dbReference type="AlphaFoldDB" id="A0A0D2LIC3"/>
<dbReference type="STRING" id="945553.A0A0D2LIC3"/>
<sequence length="396" mass="39832">MSADPTIAYSDTDPALVYSGAWFSSSWNTSDGQSGTLRVTDDLTASVSFAFPVAATAFSVFGVKQLTGGLYSICVDCPPGSQYATNIDGELAFDTGINPPVLLYNLSFPAVGVHTVVLSNLPDPSGTPANSSQLALASFVLVVPPAALPTATITATITSEGAGTAVVQGGTATLSASGATLINSTTTASGTSSAPSSPSSPTTHAPASSTSSATEGTASYASATASSSPAGIALSAPVPAHAGTVVGATLGALVFVCAVAAVVYWRHRRRRPPAQRITPYTDTARAPPFTPAGRTSGVVDDAGVLRGDCSRELDASPGATSPNSVYSDGRADAEPRVAMTPPATLFRAPSILPSERKSGVMDGERVRGGSDIDSDDADAPSVSPPPSYSAPAYNVR</sequence>